<accession>A0A0P1IH92</accession>
<dbReference type="RefSeq" id="WP_058310644.1">
    <property type="nucleotide sequence ID" value="NZ_CANLZE010000001.1"/>
</dbReference>
<gene>
    <name evidence="2" type="ORF">PH7735_01525</name>
</gene>
<dbReference type="Proteomes" id="UP000051870">
    <property type="component" value="Unassembled WGS sequence"/>
</dbReference>
<dbReference type="STRING" id="1715693.PH7735_01525"/>
<evidence type="ECO:0000313" key="3">
    <source>
        <dbReference type="Proteomes" id="UP000051870"/>
    </source>
</evidence>
<reference evidence="3" key="1">
    <citation type="submission" date="2015-09" db="EMBL/GenBank/DDBJ databases">
        <authorList>
            <person name="Rodrigo-Torres Lidia"/>
            <person name="Arahal R.David."/>
        </authorList>
    </citation>
    <scope>NUCLEOTIDE SEQUENCE [LARGE SCALE GENOMIC DNA]</scope>
    <source>
        <strain evidence="3">CECT 7735</strain>
    </source>
</reference>
<proteinExistence type="predicted"/>
<evidence type="ECO:0000259" key="1">
    <source>
        <dbReference type="Pfam" id="PF06568"/>
    </source>
</evidence>
<sequence length="76" mass="8680">MVQTAHHSKQLISFAQDYPLPVVARWAVAFAVTVTTWDRRVRTRRALARLDAARLQDVGISLQEAKDEAAKMFWRG</sequence>
<feature type="domain" description="YjiS-like" evidence="1">
    <location>
        <begin position="34"/>
        <end position="64"/>
    </location>
</feature>
<protein>
    <recommendedName>
        <fullName evidence="1">YjiS-like domain-containing protein</fullName>
    </recommendedName>
</protein>
<dbReference type="InterPro" id="IPR009506">
    <property type="entry name" value="YjiS-like"/>
</dbReference>
<evidence type="ECO:0000313" key="2">
    <source>
        <dbReference type="EMBL" id="CUJ92806.1"/>
    </source>
</evidence>
<name>A0A0P1IH92_9RHOB</name>
<organism evidence="2 3">
    <name type="scientific">Shimia thalassica</name>
    <dbReference type="NCBI Taxonomy" id="1715693"/>
    <lineage>
        <taxon>Bacteria</taxon>
        <taxon>Pseudomonadati</taxon>
        <taxon>Pseudomonadota</taxon>
        <taxon>Alphaproteobacteria</taxon>
        <taxon>Rhodobacterales</taxon>
        <taxon>Roseobacteraceae</taxon>
    </lineage>
</organism>
<dbReference type="GeneID" id="83880577"/>
<dbReference type="EMBL" id="CYTW01000001">
    <property type="protein sequence ID" value="CUJ92806.1"/>
    <property type="molecule type" value="Genomic_DNA"/>
</dbReference>
<dbReference type="Pfam" id="PF06568">
    <property type="entry name" value="YjiS-like"/>
    <property type="match status" value="1"/>
</dbReference>
<keyword evidence="3" id="KW-1185">Reference proteome</keyword>
<dbReference type="AlphaFoldDB" id="A0A0P1IH92"/>